<dbReference type="RefSeq" id="WP_024127693.1">
    <property type="nucleotide sequence ID" value="NC_023286.1"/>
</dbReference>
<dbReference type="EMBL" id="KF602051">
    <property type="protein sequence ID" value="AHE40457.1"/>
    <property type="molecule type" value="Genomic_DNA"/>
</dbReference>
<evidence type="ECO:0000259" key="2">
    <source>
        <dbReference type="Pfam" id="PF26366"/>
    </source>
</evidence>
<gene>
    <name evidence="3" type="ORF">pFRL6_370c</name>
</gene>
<accession>V9Z7D9</accession>
<evidence type="ECO:0000256" key="1">
    <source>
        <dbReference type="SAM" id="SignalP"/>
    </source>
</evidence>
<dbReference type="Pfam" id="PF26366">
    <property type="entry name" value="DUF8094"/>
    <property type="match status" value="1"/>
</dbReference>
<feature type="domain" description="DUF8094" evidence="2">
    <location>
        <begin position="53"/>
        <end position="342"/>
    </location>
</feature>
<keyword evidence="3" id="KW-0449">Lipoprotein</keyword>
<dbReference type="AlphaFoldDB" id="V9Z7D9"/>
<geneLocation type="plasmid" evidence="3">
    <name>pFRL6</name>
</geneLocation>
<feature type="chain" id="PRO_5038462202" evidence="1">
    <location>
        <begin position="31"/>
        <end position="342"/>
    </location>
</feature>
<name>V9Z7D9_9ACTN</name>
<sequence>MTSRQLPTRSRRQRWFLAAAIGVTTTSALSGCATGESSTHMARPHTTISAAPKGTVTVEEADRLLDHYEAVNNKANKAQDARLLGTVEGGQVYEQSKADFRQWDTKSAKEQRQYEKSWFYVDRTYLIPPQGTNWFAVSARFSDSKTRALVVMAKTDGTWKVVASLDLDDSATLPKIDTSNHGLITPVKPSVRSGTLAASGLSDAYEDLFETGGSKAGKAIDQKGALAKDALDIYRNRNKGKDARMATTEYTRTEPRHDEVFALKLADGGVLALAPTAHKSTFALKPAYYFNYQITPSKEASVYNSAERPVVVTEYQGMVMAELPKRGKAELVAREYRLVDAQ</sequence>
<keyword evidence="3" id="KW-0614">Plasmid</keyword>
<dbReference type="PROSITE" id="PS51257">
    <property type="entry name" value="PROKAR_LIPOPROTEIN"/>
    <property type="match status" value="1"/>
</dbReference>
<evidence type="ECO:0000313" key="3">
    <source>
        <dbReference type="EMBL" id="AHE40457.1"/>
    </source>
</evidence>
<reference evidence="3" key="1">
    <citation type="submission" date="2013-09" db="EMBL/GenBank/DDBJ databases">
        <title>Complete nucleotide sequence of Streptomyces linear plasmid pFRL6.</title>
        <authorList>
            <person name="Chen Z."/>
            <person name="Fang P."/>
            <person name="Qin Z."/>
        </authorList>
    </citation>
    <scope>NUCLEOTIDE SEQUENCE</scope>
    <source>
        <plasmid evidence="3">pFRL6</plasmid>
    </source>
</reference>
<keyword evidence="1" id="KW-0732">Signal</keyword>
<proteinExistence type="predicted"/>
<protein>
    <submittedName>
        <fullName evidence="3">Lipoprotein</fullName>
    </submittedName>
</protein>
<dbReference type="InterPro" id="IPR058407">
    <property type="entry name" value="DUF8094"/>
</dbReference>
<organism evidence="3">
    <name type="scientific">Streptomyces sp. F12</name>
    <dbReference type="NCBI Taxonomy" id="1436084"/>
    <lineage>
        <taxon>Bacteria</taxon>
        <taxon>Bacillati</taxon>
        <taxon>Actinomycetota</taxon>
        <taxon>Actinomycetes</taxon>
        <taxon>Kitasatosporales</taxon>
        <taxon>Streptomycetaceae</taxon>
        <taxon>Streptomyces</taxon>
    </lineage>
</organism>
<feature type="signal peptide" evidence="1">
    <location>
        <begin position="1"/>
        <end position="30"/>
    </location>
</feature>